<dbReference type="AlphaFoldDB" id="A0A1Z1MKA1"/>
<dbReference type="SUPFAM" id="SSF51206">
    <property type="entry name" value="cAMP-binding domain-like"/>
    <property type="match status" value="1"/>
</dbReference>
<dbReference type="EMBL" id="MF101441">
    <property type="protein sequence ID" value="ARW66299.1"/>
    <property type="molecule type" value="Genomic_DNA"/>
</dbReference>
<sequence length="213" mass="25443">MQWINNFFDNKIPFYIYQLNQGDAIIYTSKNSNKIIILSGVIYIMQIFTNQEKLPLAILSNNHIIHLDHKMPKNKYYYEITAIKRTYLISFKSEYKYGHKKLLNSLMQPLVESYKMTLNAHIKMQQILIHKYIQYRFLQLIIFLCKEFGYINKEEVIIPFKINQQELGFIIGSNKKNINQIISKFKRYGLIKYSSKKIICISNIFSFTSFTLY</sequence>
<dbReference type="Gene3D" id="1.10.10.10">
    <property type="entry name" value="Winged helix-like DNA-binding domain superfamily/Winged helix DNA-binding domain"/>
    <property type="match status" value="1"/>
</dbReference>
<dbReference type="RefSeq" id="YP_009397113.1">
    <property type="nucleotide sequence ID" value="NC_035285.1"/>
</dbReference>
<dbReference type="InterPro" id="IPR036390">
    <property type="entry name" value="WH_DNA-bd_sf"/>
</dbReference>
<protein>
    <submittedName>
        <fullName evidence="1">Global nitrogen transcriptional regulator</fullName>
    </submittedName>
</protein>
<dbReference type="InterPro" id="IPR018490">
    <property type="entry name" value="cNMP-bd_dom_sf"/>
</dbReference>
<keyword evidence="1" id="KW-0150">Chloroplast</keyword>
<geneLocation type="chloroplast" evidence="1"/>
<evidence type="ECO:0000313" key="1">
    <source>
        <dbReference type="EMBL" id="ARW66299.1"/>
    </source>
</evidence>
<accession>A0A1Z1MKA1</accession>
<dbReference type="InterPro" id="IPR036388">
    <property type="entry name" value="WH-like_DNA-bd_sf"/>
</dbReference>
<gene>
    <name evidence="1" type="primary">ntcA</name>
</gene>
<name>A0A1Z1MKA1_SPYFI</name>
<organism evidence="1">
    <name type="scientific">Spyridia filamentosa</name>
    <name type="common">Red alga</name>
    <name type="synonym">Fucus filamentosus</name>
    <dbReference type="NCBI Taxonomy" id="196632"/>
    <lineage>
        <taxon>Eukaryota</taxon>
        <taxon>Rhodophyta</taxon>
        <taxon>Florideophyceae</taxon>
        <taxon>Rhodymeniophycidae</taxon>
        <taxon>Ceramiales</taxon>
        <taxon>Spyridiaceae</taxon>
        <taxon>Spyridia</taxon>
    </lineage>
</organism>
<dbReference type="SUPFAM" id="SSF46785">
    <property type="entry name" value="Winged helix' DNA-binding domain"/>
    <property type="match status" value="1"/>
</dbReference>
<proteinExistence type="predicted"/>
<keyword evidence="1" id="KW-0934">Plastid</keyword>
<dbReference type="GeneID" id="33359416"/>
<reference evidence="1" key="1">
    <citation type="journal article" date="2017" name="J. Phycol.">
        <title>Analysis of chloroplast genomes and a supermatrix inform reclassification of the Rhodomelaceae (Rhodophyta).</title>
        <authorList>
            <person name="Diaz-Tapia P."/>
            <person name="Maggs C.A."/>
            <person name="West J.A."/>
            <person name="Verbruggen H."/>
        </authorList>
    </citation>
    <scope>NUCLEOTIDE SEQUENCE</scope>
    <source>
        <strain evidence="1">PD1020</strain>
    </source>
</reference>